<evidence type="ECO:0000313" key="2">
    <source>
        <dbReference type="Proteomes" id="UP000321954"/>
    </source>
</evidence>
<name>A0A5B8YNS0_9FLAO</name>
<sequence length="401" mass="46443">MLVTFCLLVFSTVHSQIKYEQGYIIDHNGNKSDVLIQNAEWKANPSFVNYKTNLNADVRKGTVNEIKEFKVGNFHYVGVKVNVDQSSHITKDLSFDRNPEFKEETLFLRKLVEGPANLFVIDGSNIRYFYSTREKPIEQLISKRYNVNGRIARNNQFRQQLLSGLQCEGMNLSDVQHLDYRRESLINYFVQYNTCVDNSYVFESIKREGEFNFYFKGGVQFANLTVERGLNAKGVEMSGLGYRASVELEYVFPFNRNKWAAYFEPAYRTFSGEKKLTEVFNADLSAQYSSVELGLGVRHYFFLNEDSKLFLNLAYVYDVPVGSEVLFANTNRNMDPVLTDFNSSPSINVGVGLNFKNKYLVEARYGINQEFNGFLEVPENYYLDWRTKYSAVTLMVGYRFF</sequence>
<evidence type="ECO:0000313" key="1">
    <source>
        <dbReference type="EMBL" id="QED38888.1"/>
    </source>
</evidence>
<gene>
    <name evidence="1" type="ORF">FK178_14685</name>
</gene>
<organism evidence="1 2">
    <name type="scientific">Antarcticibacterium arcticum</name>
    <dbReference type="NCBI Taxonomy" id="2585771"/>
    <lineage>
        <taxon>Bacteria</taxon>
        <taxon>Pseudomonadati</taxon>
        <taxon>Bacteroidota</taxon>
        <taxon>Flavobacteriia</taxon>
        <taxon>Flavobacteriales</taxon>
        <taxon>Flavobacteriaceae</taxon>
        <taxon>Antarcticibacterium</taxon>
    </lineage>
</organism>
<dbReference type="Proteomes" id="UP000321954">
    <property type="component" value="Chromosome"/>
</dbReference>
<accession>A0A5B8YNS0</accession>
<dbReference type="OrthoDB" id="921445at2"/>
<dbReference type="KEGG" id="anp:FK178_14685"/>
<protein>
    <submittedName>
        <fullName evidence="1">Autotransporter outer membrane beta-barrel domain-containing protein</fullName>
    </submittedName>
</protein>
<keyword evidence="2" id="KW-1185">Reference proteome</keyword>
<dbReference type="AlphaFoldDB" id="A0A5B8YNS0"/>
<dbReference type="EMBL" id="CP042476">
    <property type="protein sequence ID" value="QED38888.1"/>
    <property type="molecule type" value="Genomic_DNA"/>
</dbReference>
<reference evidence="1 2" key="1">
    <citation type="submission" date="2019-08" db="EMBL/GenBank/DDBJ databases">
        <title>Antarcticibacterium arcticum sp. nov., a bacterium isolated from marine sediment of the Canadian Beaufort Sea.</title>
        <authorList>
            <person name="Lee Y.M."/>
            <person name="Baek K."/>
            <person name="Lee D.-H."/>
            <person name="Shin S.C."/>
            <person name="Jin Y.K."/>
            <person name="Park Y."/>
        </authorList>
    </citation>
    <scope>NUCLEOTIDE SEQUENCE [LARGE SCALE GENOMIC DNA]</scope>
    <source>
        <strain evidence="1 2">PAMC 28998</strain>
    </source>
</reference>
<proteinExistence type="predicted"/>